<evidence type="ECO:0000256" key="6">
    <source>
        <dbReference type="ARBA" id="ARBA00022723"/>
    </source>
</evidence>
<keyword evidence="11" id="KW-0391">Immunity</keyword>
<feature type="domain" description="RZ-type" evidence="13">
    <location>
        <begin position="1"/>
        <end position="76"/>
    </location>
</feature>
<evidence type="ECO:0000259" key="13">
    <source>
        <dbReference type="PROSITE" id="PS51981"/>
    </source>
</evidence>
<evidence type="ECO:0000256" key="7">
    <source>
        <dbReference type="ARBA" id="ARBA00022771"/>
    </source>
</evidence>
<dbReference type="InterPro" id="IPR046439">
    <property type="entry name" value="ZF_RZ_dom"/>
</dbReference>
<dbReference type="PANTHER" id="PTHR22605">
    <property type="entry name" value="RZ-TYPE DOMAIN-CONTAINING PROTEIN"/>
    <property type="match status" value="1"/>
</dbReference>
<evidence type="ECO:0000256" key="12">
    <source>
        <dbReference type="ARBA" id="ARBA00047820"/>
    </source>
</evidence>
<evidence type="ECO:0000256" key="5">
    <source>
        <dbReference type="ARBA" id="ARBA00022490"/>
    </source>
</evidence>
<keyword evidence="15" id="KW-1185">Reference proteome</keyword>
<evidence type="ECO:0000256" key="4">
    <source>
        <dbReference type="ARBA" id="ARBA00012146"/>
    </source>
</evidence>
<keyword evidence="9" id="KW-0862">Zinc</keyword>
<dbReference type="EMBL" id="CAXAQS010000434">
    <property type="protein sequence ID" value="CAK9251647.1"/>
    <property type="molecule type" value="Genomic_DNA"/>
</dbReference>
<comment type="subcellular location">
    <subcellularLocation>
        <location evidence="2">Cytoplasm</location>
    </subcellularLocation>
</comment>
<dbReference type="Proteomes" id="UP001497444">
    <property type="component" value="Unassembled WGS sequence"/>
</dbReference>
<comment type="cofactor">
    <cofactor evidence="1">
        <name>Mg(2+)</name>
        <dbReference type="ChEBI" id="CHEBI:18420"/>
    </cofactor>
</comment>
<evidence type="ECO:0000256" key="2">
    <source>
        <dbReference type="ARBA" id="ARBA00004496"/>
    </source>
</evidence>
<evidence type="ECO:0000313" key="15">
    <source>
        <dbReference type="Proteomes" id="UP001497444"/>
    </source>
</evidence>
<sequence>MVLNIVDTHGNIMADVGWYECPNGHKYTVGNCTRPMEVSKCPSCGAQIGTRAGYDIGRLGKLTTVILRYLAHVTMLASAEVYPVYSQEMKDSRCGAKSIVSDLMYPNSKPSEITNSRIRRELNDRLTLDWEELKHILEMEDEDIATGLHMMIRALCGSELHYHEDESNFGKPLTDFELAQQLDMEYKKINKKEDKVANLVMPPSNMTTQMRTVFEQKMELTIVNPIFASEIFLKFIRFTLILALIGSWYYNVMELGPPVEPEKKSLLTLWRYREVITLNEFERFFRIRSRNEKDYPIIAAVLKHEKHLPLIKYAADILAWHNVLFKTLQETVVEALLSTGEIKSDTMDVENNNLAKSSTYKIPLTTYLTPYALISNRLLSYDRENNLMPSIFTYYKQQLEVCYGDLQGFDLPSIESDLRDSLLPSAQPFAVAVIEFSYKGELSVTGALSMLGQKIKQEDLVPSLLDQIWREVDTEDRLTMLTSQLEDCVAFISTAGSKSQISGDTKLTSFLIEILMIDPAKWAEIGCPTINTAGDNDPVDVVEIGSAVLPTGTTIQVKVLGALAMIDDGELDWKIIAINR</sequence>
<keyword evidence="7" id="KW-0863">Zinc-finger</keyword>
<evidence type="ECO:0000313" key="14">
    <source>
        <dbReference type="EMBL" id="CAK9251647.1"/>
    </source>
</evidence>
<keyword evidence="8" id="KW-0378">Hydrolase</keyword>
<dbReference type="PANTHER" id="PTHR22605:SF1">
    <property type="entry name" value="RZ-TYPE DOMAIN-CONTAINING PROTEIN"/>
    <property type="match status" value="1"/>
</dbReference>
<name>A0ABP0VB35_9BRYO</name>
<organism evidence="14 15">
    <name type="scientific">Sphagnum jensenii</name>
    <dbReference type="NCBI Taxonomy" id="128206"/>
    <lineage>
        <taxon>Eukaryota</taxon>
        <taxon>Viridiplantae</taxon>
        <taxon>Streptophyta</taxon>
        <taxon>Embryophyta</taxon>
        <taxon>Bryophyta</taxon>
        <taxon>Sphagnophytina</taxon>
        <taxon>Sphagnopsida</taxon>
        <taxon>Sphagnales</taxon>
        <taxon>Sphagnaceae</taxon>
        <taxon>Sphagnum</taxon>
    </lineage>
</organism>
<dbReference type="Gene3D" id="3.90.80.10">
    <property type="entry name" value="Inorganic pyrophosphatase"/>
    <property type="match status" value="1"/>
</dbReference>
<comment type="catalytic activity">
    <reaction evidence="12">
        <text>diphosphate + H2O = 2 phosphate + H(+)</text>
        <dbReference type="Rhea" id="RHEA:24576"/>
        <dbReference type="ChEBI" id="CHEBI:15377"/>
        <dbReference type="ChEBI" id="CHEBI:15378"/>
        <dbReference type="ChEBI" id="CHEBI:33019"/>
        <dbReference type="ChEBI" id="CHEBI:43474"/>
        <dbReference type="EC" id="3.6.1.1"/>
    </reaction>
</comment>
<keyword evidence="5" id="KW-0963">Cytoplasm</keyword>
<proteinExistence type="inferred from homology"/>
<evidence type="ECO:0000256" key="9">
    <source>
        <dbReference type="ARBA" id="ARBA00022833"/>
    </source>
</evidence>
<keyword evidence="10" id="KW-0460">Magnesium</keyword>
<protein>
    <recommendedName>
        <fullName evidence="4">inorganic diphosphatase</fullName>
        <ecNumber evidence="4">3.6.1.1</ecNumber>
    </recommendedName>
</protein>
<evidence type="ECO:0000256" key="8">
    <source>
        <dbReference type="ARBA" id="ARBA00022801"/>
    </source>
</evidence>
<reference evidence="14" key="1">
    <citation type="submission" date="2024-02" db="EMBL/GenBank/DDBJ databases">
        <authorList>
            <consortium name="ELIXIR-Norway"/>
            <consortium name="Elixir Norway"/>
        </authorList>
    </citation>
    <scope>NUCLEOTIDE SEQUENCE</scope>
</reference>
<accession>A0ABP0VB35</accession>
<dbReference type="Pfam" id="PF00719">
    <property type="entry name" value="Pyrophosphatase"/>
    <property type="match status" value="1"/>
</dbReference>
<evidence type="ECO:0000256" key="3">
    <source>
        <dbReference type="ARBA" id="ARBA00006220"/>
    </source>
</evidence>
<dbReference type="PROSITE" id="PS00387">
    <property type="entry name" value="PPASE"/>
    <property type="match status" value="1"/>
</dbReference>
<gene>
    <name evidence="14" type="ORF">CSSPJE1EN1_LOCUS27025</name>
</gene>
<comment type="caution">
    <text evidence="14">The sequence shown here is derived from an EMBL/GenBank/DDBJ whole genome shotgun (WGS) entry which is preliminary data.</text>
</comment>
<dbReference type="InterPro" id="IPR008162">
    <property type="entry name" value="Pyrophosphatase"/>
</dbReference>
<dbReference type="InterPro" id="IPR036649">
    <property type="entry name" value="Pyrophosphatase_sf"/>
</dbReference>
<evidence type="ECO:0000256" key="1">
    <source>
        <dbReference type="ARBA" id="ARBA00001946"/>
    </source>
</evidence>
<keyword evidence="6" id="KW-0479">Metal-binding</keyword>
<dbReference type="EC" id="3.6.1.1" evidence="4"/>
<dbReference type="PROSITE" id="PS51981">
    <property type="entry name" value="ZF_RZ"/>
    <property type="match status" value="1"/>
</dbReference>
<evidence type="ECO:0000256" key="10">
    <source>
        <dbReference type="ARBA" id="ARBA00022842"/>
    </source>
</evidence>
<comment type="similarity">
    <text evidence="3">Belongs to the PPase family.</text>
</comment>
<evidence type="ECO:0000256" key="11">
    <source>
        <dbReference type="ARBA" id="ARBA00022859"/>
    </source>
</evidence>
<dbReference type="Pfam" id="PF20173">
    <property type="entry name" value="ZnF_RZ-type"/>
    <property type="match status" value="1"/>
</dbReference>
<dbReference type="SUPFAM" id="SSF50324">
    <property type="entry name" value="Inorganic pyrophosphatase"/>
    <property type="match status" value="1"/>
</dbReference>
<dbReference type="InterPro" id="IPR031248">
    <property type="entry name" value="RNF213"/>
</dbReference>